<evidence type="ECO:0000313" key="2">
    <source>
        <dbReference type="Proteomes" id="UP000246073"/>
    </source>
</evidence>
<accession>A0A2P9HFF5</accession>
<dbReference type="AlphaFoldDB" id="A0A2P9HFF5"/>
<dbReference type="Proteomes" id="UP000246073">
    <property type="component" value="Unassembled WGS sequence"/>
</dbReference>
<dbReference type="EMBL" id="OOFM01000004">
    <property type="protein sequence ID" value="SPL62821.1"/>
    <property type="molecule type" value="Genomic_DNA"/>
</dbReference>
<name>A0A2P9HFF5_9HYPH</name>
<evidence type="ECO:0000313" key="1">
    <source>
        <dbReference type="EMBL" id="SPL62821.1"/>
    </source>
</evidence>
<protein>
    <submittedName>
        <fullName evidence="1">Uncharacterized protein</fullName>
    </submittedName>
</protein>
<gene>
    <name evidence="1" type="ORF">OHAE_2753</name>
</gene>
<organism evidence="1 2">
    <name type="scientific">Ochrobactrum soli</name>
    <dbReference type="NCBI Taxonomy" id="2448455"/>
    <lineage>
        <taxon>Bacteria</taxon>
        <taxon>Pseudomonadati</taxon>
        <taxon>Pseudomonadota</taxon>
        <taxon>Alphaproteobacteria</taxon>
        <taxon>Hyphomicrobiales</taxon>
        <taxon>Brucellaceae</taxon>
        <taxon>Brucella/Ochrobactrum group</taxon>
        <taxon>Ochrobactrum</taxon>
    </lineage>
</organism>
<reference evidence="2" key="1">
    <citation type="submission" date="2017-12" db="EMBL/GenBank/DDBJ databases">
        <authorList>
            <person name="Diaz M."/>
        </authorList>
    </citation>
    <scope>NUCLEOTIDE SEQUENCE [LARGE SCALE GENOMIC DNA]</scope>
    <source>
        <strain evidence="2">FI11154</strain>
    </source>
</reference>
<sequence>MAHDGFVTQSGRAGVNKGDIKPYYSFAILKCAMDPVELTPT</sequence>
<proteinExistence type="predicted"/>